<comment type="similarity">
    <text evidence="1">Belongs to the glycosyl hydrolase 43 family.</text>
</comment>
<evidence type="ECO:0000313" key="7">
    <source>
        <dbReference type="EMBL" id="ANU64358.2"/>
    </source>
</evidence>
<dbReference type="Gene3D" id="2.60.120.260">
    <property type="entry name" value="Galactose-binding domain-like"/>
    <property type="match status" value="3"/>
</dbReference>
<keyword evidence="2" id="KW-0858">Xylan degradation</keyword>
<dbReference type="AlphaFoldDB" id="A0A1B1SC55"/>
<keyword evidence="2" id="KW-0624">Polysaccharide degradation</keyword>
<dbReference type="GO" id="GO:0045493">
    <property type="term" value="P:xylan catabolic process"/>
    <property type="evidence" value="ECO:0007669"/>
    <property type="project" value="UniProtKB-KW"/>
</dbReference>
<sequence>MSYPIRSRFLVAVTLYVILPLAVNAFNIPDDQPYIYDYYDNGVTAEKYVVEYKGTPYRSHVLSASSDCIMQAEDFDNGGNNISWSFRNKGSNAYRKDIDEVRINGGGSGYVIGNVSAGDWLCYTFEVADACEYELRICMSSDNVKDLFFEIDGKAAGKIISAPGLGWDNYITVVNTGIMLTEGKHVLRWVPSNSMNMDYYVWHRTGEYVDTGDYGHQDFSYPREWTYVSNPMFTELTSPMFGVGFTSPLYTADPSAHVWNIDGKEVLYLYASHDMSPAQGCDHMDRYHIFSTEDMINWTDHGEVMNAATSNRYTGTVNNYGEEYMWAPDCNYNPSDGLYYFIYPHRIRMNGEPVWQHFLATSENPAGPWKCIGYIDGIPSTIDPCLFVDDDGQAYVFTSGQGGCWMTKLKRDNWLEMEGESVMLLGPDGDVASGFPSFHEGPWVFKKDGRYYLVYADGYTTVNRMQYSVADNIAGPYTPKGVFMNPMGCNTTHGSVVEFKGKWYTFYHTADFSGHGALRSVCYDEQTFDDEGNLNLLRNFGEPYGGTVRTFNGTESLTISAVEYNDGKGGNAYYKRDMSVPSRSADGVELDNFEFLRFTLKVARSGRYAMTLRAANLMADSKVAVDYDGTYKTAENGRELPDKNRVGSKQELYMFPLTLEAGEHYIELRVTRGAMKFYDFTLSTGAAYIPGTIEAEDLEADDYRYQDKGAWERNSKGYRDDVEVAIDSHSDGWHIGSTSSGDYYKYNFIAKESGVYTITTRLSDDPKASSRMRMYIDDKEIDDWSFSGQNDWNTYFDHDVKEVAISEGAHVLKFEVVRGPMNIDRFTFTRTGELSGIGGTLYQNASSDCVSVYSIDGRLIKHNIDSRTALDGLDRGIYIVGGRKVAK</sequence>
<dbReference type="InterPro" id="IPR052176">
    <property type="entry name" value="Glycosyl_Hydrlase_43_Enz"/>
</dbReference>
<evidence type="ECO:0000256" key="3">
    <source>
        <dbReference type="ARBA" id="ARBA00022801"/>
    </source>
</evidence>
<dbReference type="CDD" id="cd08990">
    <property type="entry name" value="GH43_AXH_like"/>
    <property type="match status" value="1"/>
</dbReference>
<evidence type="ECO:0000259" key="6">
    <source>
        <dbReference type="PROSITE" id="PS51175"/>
    </source>
</evidence>
<feature type="domain" description="CBM6" evidence="6">
    <location>
        <begin position="68"/>
        <end position="203"/>
    </location>
</feature>
<dbReference type="Gene3D" id="2.115.10.20">
    <property type="entry name" value="Glycosyl hydrolase domain, family 43"/>
    <property type="match status" value="1"/>
</dbReference>
<reference evidence="8" key="1">
    <citation type="submission" date="2016-04" db="EMBL/GenBank/DDBJ databases">
        <title>Complete Genome Sequences of Twelve Strains of a Stable Defined Moderately Diverse Mouse Microbiota 2 (sDMDMm2).</title>
        <authorList>
            <person name="Uchimura Y."/>
            <person name="Wyss M."/>
            <person name="Brugiroux S."/>
            <person name="Limenitakis J.P."/>
            <person name="Stecher B."/>
            <person name="McCoy K.D."/>
            <person name="Macpherson A.J."/>
        </authorList>
    </citation>
    <scope>NUCLEOTIDE SEQUENCE [LARGE SCALE GENOMIC DNA]</scope>
    <source>
        <strain evidence="8">YL27</strain>
    </source>
</reference>
<protein>
    <recommendedName>
        <fullName evidence="6">CBM6 domain-containing protein</fullName>
    </recommendedName>
</protein>
<dbReference type="STRING" id="1796646.A4V02_11945"/>
<dbReference type="PANTHER" id="PTHR43772">
    <property type="entry name" value="ENDO-1,4-BETA-XYLANASE"/>
    <property type="match status" value="1"/>
</dbReference>
<keyword evidence="4" id="KW-0119">Carbohydrate metabolism</keyword>
<keyword evidence="3" id="KW-0378">Hydrolase</keyword>
<evidence type="ECO:0000256" key="5">
    <source>
        <dbReference type="ARBA" id="ARBA00023295"/>
    </source>
</evidence>
<dbReference type="Pfam" id="PF04616">
    <property type="entry name" value="Glyco_hydro_43"/>
    <property type="match status" value="1"/>
</dbReference>
<dbReference type="CDD" id="cd04080">
    <property type="entry name" value="CBM6_cellulase-like"/>
    <property type="match status" value="2"/>
</dbReference>
<dbReference type="OrthoDB" id="9800955at2"/>
<name>A0A1B1SC55_9BACT</name>
<dbReference type="PROSITE" id="PS51175">
    <property type="entry name" value="CBM6"/>
    <property type="match status" value="2"/>
</dbReference>
<dbReference type="InterPro" id="IPR005084">
    <property type="entry name" value="CBM6"/>
</dbReference>
<organism evidence="7 8">
    <name type="scientific">Muribaculum intestinale</name>
    <dbReference type="NCBI Taxonomy" id="1796646"/>
    <lineage>
        <taxon>Bacteria</taxon>
        <taxon>Pseudomonadati</taxon>
        <taxon>Bacteroidota</taxon>
        <taxon>Bacteroidia</taxon>
        <taxon>Bacteroidales</taxon>
        <taxon>Muribaculaceae</taxon>
        <taxon>Muribaculum</taxon>
    </lineage>
</organism>
<accession>A0A1B1SC55</accession>
<accession>A0A1Z2XGK2</accession>
<evidence type="ECO:0000313" key="8">
    <source>
        <dbReference type="Proteomes" id="UP000186351"/>
    </source>
</evidence>
<dbReference type="SUPFAM" id="SSF75005">
    <property type="entry name" value="Arabinanase/levansucrase/invertase"/>
    <property type="match status" value="1"/>
</dbReference>
<evidence type="ECO:0000256" key="2">
    <source>
        <dbReference type="ARBA" id="ARBA00022651"/>
    </source>
</evidence>
<dbReference type="GO" id="GO:0004553">
    <property type="term" value="F:hydrolase activity, hydrolyzing O-glycosyl compounds"/>
    <property type="evidence" value="ECO:0007669"/>
    <property type="project" value="InterPro"/>
</dbReference>
<keyword evidence="8" id="KW-1185">Reference proteome</keyword>
<dbReference type="InterPro" id="IPR006710">
    <property type="entry name" value="Glyco_hydro_43"/>
</dbReference>
<proteinExistence type="inferred from homology"/>
<dbReference type="RefSeq" id="WP_084274129.1">
    <property type="nucleotide sequence ID" value="NZ_CAJTAP010000004.1"/>
</dbReference>
<gene>
    <name evidence="7" type="ORF">A4V02_11945</name>
</gene>
<dbReference type="SUPFAM" id="SSF49785">
    <property type="entry name" value="Galactose-binding domain-like"/>
    <property type="match status" value="2"/>
</dbReference>
<dbReference type="InterPro" id="IPR008979">
    <property type="entry name" value="Galactose-bd-like_sf"/>
</dbReference>
<dbReference type="Proteomes" id="UP000186351">
    <property type="component" value="Chromosome"/>
</dbReference>
<dbReference type="GO" id="GO:0030246">
    <property type="term" value="F:carbohydrate binding"/>
    <property type="evidence" value="ECO:0007669"/>
    <property type="project" value="InterPro"/>
</dbReference>
<keyword evidence="5" id="KW-0326">Glycosidase</keyword>
<dbReference type="Pfam" id="PF03422">
    <property type="entry name" value="CBM_6"/>
    <property type="match status" value="2"/>
</dbReference>
<evidence type="ECO:0000256" key="4">
    <source>
        <dbReference type="ARBA" id="ARBA00023277"/>
    </source>
</evidence>
<evidence type="ECO:0000256" key="1">
    <source>
        <dbReference type="ARBA" id="ARBA00009865"/>
    </source>
</evidence>
<dbReference type="PANTHER" id="PTHR43772:SF2">
    <property type="entry name" value="PUTATIVE (AFU_ORTHOLOGUE AFUA_2G04480)-RELATED"/>
    <property type="match status" value="1"/>
</dbReference>
<dbReference type="GeneID" id="65537584"/>
<dbReference type="KEGG" id="pary:A4V02_11945"/>
<feature type="domain" description="CBM6" evidence="6">
    <location>
        <begin position="691"/>
        <end position="829"/>
    </location>
</feature>
<dbReference type="InterPro" id="IPR023296">
    <property type="entry name" value="Glyco_hydro_beta-prop_sf"/>
</dbReference>
<dbReference type="EMBL" id="CP015402">
    <property type="protein sequence ID" value="ANU64358.2"/>
    <property type="molecule type" value="Genomic_DNA"/>
</dbReference>